<feature type="domain" description="N-acetyltransferase" evidence="2">
    <location>
        <begin position="46"/>
        <end position="198"/>
    </location>
</feature>
<dbReference type="Proteomes" id="UP000785613">
    <property type="component" value="Unassembled WGS sequence"/>
</dbReference>
<protein>
    <submittedName>
        <fullName evidence="3">GNAT family N-acetyltransferase</fullName>
    </submittedName>
</protein>
<organism evidence="3 4">
    <name type="scientific">Massilia rubra</name>
    <dbReference type="NCBI Taxonomy" id="2607910"/>
    <lineage>
        <taxon>Bacteria</taxon>
        <taxon>Pseudomonadati</taxon>
        <taxon>Pseudomonadota</taxon>
        <taxon>Betaproteobacteria</taxon>
        <taxon>Burkholderiales</taxon>
        <taxon>Oxalobacteraceae</taxon>
        <taxon>Telluria group</taxon>
        <taxon>Massilia</taxon>
    </lineage>
</organism>
<dbReference type="CDD" id="cd04301">
    <property type="entry name" value="NAT_SF"/>
    <property type="match status" value="1"/>
</dbReference>
<dbReference type="SUPFAM" id="SSF55729">
    <property type="entry name" value="Acyl-CoA N-acyltransferases (Nat)"/>
    <property type="match status" value="1"/>
</dbReference>
<evidence type="ECO:0000313" key="4">
    <source>
        <dbReference type="Proteomes" id="UP000785613"/>
    </source>
</evidence>
<accession>A0ABX0LIK8</accession>
<dbReference type="EMBL" id="VUYU01000008">
    <property type="protein sequence ID" value="NHZ34648.1"/>
    <property type="molecule type" value="Genomic_DNA"/>
</dbReference>
<comment type="caution">
    <text evidence="3">The sequence shown here is derived from an EMBL/GenBank/DDBJ whole genome shotgun (WGS) entry which is preliminary data.</text>
</comment>
<evidence type="ECO:0000313" key="3">
    <source>
        <dbReference type="EMBL" id="NHZ34648.1"/>
    </source>
</evidence>
<dbReference type="Pfam" id="PF00583">
    <property type="entry name" value="Acetyltransf_1"/>
    <property type="match status" value="1"/>
</dbReference>
<evidence type="ECO:0000256" key="1">
    <source>
        <dbReference type="SAM" id="MobiDB-lite"/>
    </source>
</evidence>
<feature type="region of interest" description="Disordered" evidence="1">
    <location>
        <begin position="23"/>
        <end position="43"/>
    </location>
</feature>
<evidence type="ECO:0000259" key="2">
    <source>
        <dbReference type="PROSITE" id="PS51186"/>
    </source>
</evidence>
<dbReference type="PROSITE" id="PS51186">
    <property type="entry name" value="GNAT"/>
    <property type="match status" value="1"/>
</dbReference>
<keyword evidence="4" id="KW-1185">Reference proteome</keyword>
<sequence>MSDAPHSRLRVLRGTPARFFCRRRPRRRHAHPDRGRPGRAPVTMRPTLRPIRAADHAFLRSVYAAARAQQIALSGWDVATADAYVRMQFDAQNGFYRKRYPAGHFDLVLDGDIAVGRLYVAREAQRIHVIDLAMLPAYRNRGAGSALLDALQREAGARGAAVTTHVELNNRSMSLYQRFGFRDISGAGFHRLMEWRTDAPPGSIHGQSVCKA</sequence>
<dbReference type="InterPro" id="IPR000182">
    <property type="entry name" value="GNAT_dom"/>
</dbReference>
<gene>
    <name evidence="3" type="ORF">F0185_13750</name>
</gene>
<reference evidence="3 4" key="1">
    <citation type="submission" date="2019-09" db="EMBL/GenBank/DDBJ databases">
        <title>Taxonomy of Antarctic Massilia spp.: description of Massilia rubra sp. nov., Massilia aquatica sp. nov., Massilia mucilaginosa sp. nov., Massilia frigida sp. nov. isolated from streams, lakes and regoliths.</title>
        <authorList>
            <person name="Holochova P."/>
            <person name="Sedlacek I."/>
            <person name="Kralova S."/>
            <person name="Maslanova I."/>
            <person name="Busse H.-J."/>
            <person name="Stankova E."/>
            <person name="Vrbovska V."/>
            <person name="Kovarovic V."/>
            <person name="Bartak M."/>
            <person name="Svec P."/>
            <person name="Pantucek R."/>
        </authorList>
    </citation>
    <scope>NUCLEOTIDE SEQUENCE [LARGE SCALE GENOMIC DNA]</scope>
    <source>
        <strain evidence="3 4">CCM 8692</strain>
    </source>
</reference>
<dbReference type="Gene3D" id="3.40.630.30">
    <property type="match status" value="1"/>
</dbReference>
<proteinExistence type="predicted"/>
<dbReference type="InterPro" id="IPR016181">
    <property type="entry name" value="Acyl_CoA_acyltransferase"/>
</dbReference>
<name>A0ABX0LIK8_9BURK</name>